<feature type="site" description="Interaction with DNA" evidence="3">
    <location>
        <position position="611"/>
    </location>
</feature>
<dbReference type="STRING" id="303698.A0A1V6T5Y1"/>
<feature type="binding site" evidence="2">
    <location>
        <position position="581"/>
    </location>
    <ligand>
        <name>substrate</name>
    </ligand>
</feature>
<dbReference type="Pfam" id="PF02809">
    <property type="entry name" value="UIM"/>
    <property type="match status" value="2"/>
</dbReference>
<protein>
    <recommendedName>
        <fullName evidence="7">PLD phosphodiesterase domain-containing protein</fullName>
    </recommendedName>
</protein>
<dbReference type="PANTHER" id="PTHR12415:SF4">
    <property type="entry name" value="TYROSYL-DNA PHOSPHODIESTERASE DOMAIN-CONTAINING PROTEIN"/>
    <property type="match status" value="1"/>
</dbReference>
<dbReference type="GO" id="GO:0003690">
    <property type="term" value="F:double-stranded DNA binding"/>
    <property type="evidence" value="ECO:0007669"/>
    <property type="project" value="TreeGrafter"/>
</dbReference>
<organism evidence="5 6">
    <name type="scientific">Penicillium steckii</name>
    <dbReference type="NCBI Taxonomy" id="303698"/>
    <lineage>
        <taxon>Eukaryota</taxon>
        <taxon>Fungi</taxon>
        <taxon>Dikarya</taxon>
        <taxon>Ascomycota</taxon>
        <taxon>Pezizomycotina</taxon>
        <taxon>Eurotiomycetes</taxon>
        <taxon>Eurotiomycetidae</taxon>
        <taxon>Eurotiales</taxon>
        <taxon>Aspergillaceae</taxon>
        <taxon>Penicillium</taxon>
    </lineage>
</organism>
<feature type="region of interest" description="Disordered" evidence="4">
    <location>
        <begin position="1"/>
        <end position="189"/>
    </location>
</feature>
<feature type="compositionally biased region" description="Basic and acidic residues" evidence="4">
    <location>
        <begin position="41"/>
        <end position="50"/>
    </location>
</feature>
<dbReference type="Proteomes" id="UP000191285">
    <property type="component" value="Unassembled WGS sequence"/>
</dbReference>
<dbReference type="SMART" id="SM00726">
    <property type="entry name" value="UIM"/>
    <property type="match status" value="2"/>
</dbReference>
<feature type="compositionally biased region" description="Low complexity" evidence="4">
    <location>
        <begin position="173"/>
        <end position="183"/>
    </location>
</feature>
<feature type="compositionally biased region" description="Polar residues" evidence="4">
    <location>
        <begin position="209"/>
        <end position="220"/>
    </location>
</feature>
<evidence type="ECO:0000313" key="6">
    <source>
        <dbReference type="Proteomes" id="UP000191285"/>
    </source>
</evidence>
<dbReference type="GO" id="GO:0005634">
    <property type="term" value="C:nucleus"/>
    <property type="evidence" value="ECO:0007669"/>
    <property type="project" value="InterPro"/>
</dbReference>
<evidence type="ECO:0000256" key="2">
    <source>
        <dbReference type="PIRSR" id="PIRSR610347-2"/>
    </source>
</evidence>
<evidence type="ECO:0000256" key="3">
    <source>
        <dbReference type="PIRSR" id="PIRSR610347-3"/>
    </source>
</evidence>
<evidence type="ECO:0000313" key="5">
    <source>
        <dbReference type="EMBL" id="OQE21712.1"/>
    </source>
</evidence>
<dbReference type="OrthoDB" id="47785at2759"/>
<dbReference type="AlphaFoldDB" id="A0A1V6T5Y1"/>
<proteinExistence type="predicted"/>
<feature type="compositionally biased region" description="Polar residues" evidence="4">
    <location>
        <begin position="89"/>
        <end position="104"/>
    </location>
</feature>
<feature type="active site" description="Proton donor/acceptor" evidence="1">
    <location>
        <position position="579"/>
    </location>
</feature>
<dbReference type="CDD" id="cd09122">
    <property type="entry name" value="PLDc_Tdp1_1"/>
    <property type="match status" value="1"/>
</dbReference>
<feature type="compositionally biased region" description="Basic and acidic residues" evidence="4">
    <location>
        <begin position="126"/>
        <end position="138"/>
    </location>
</feature>
<dbReference type="InterPro" id="IPR010347">
    <property type="entry name" value="Tdp1"/>
</dbReference>
<feature type="active site" description="Nucleophile" evidence="1">
    <location>
        <position position="328"/>
    </location>
</feature>
<dbReference type="GO" id="GO:0006281">
    <property type="term" value="P:DNA repair"/>
    <property type="evidence" value="ECO:0007669"/>
    <property type="project" value="InterPro"/>
</dbReference>
<feature type="region of interest" description="Disordered" evidence="4">
    <location>
        <begin position="201"/>
        <end position="251"/>
    </location>
</feature>
<dbReference type="GO" id="GO:0003697">
    <property type="term" value="F:single-stranded DNA binding"/>
    <property type="evidence" value="ECO:0007669"/>
    <property type="project" value="TreeGrafter"/>
</dbReference>
<dbReference type="SUPFAM" id="SSF56024">
    <property type="entry name" value="Phospholipase D/nuclease"/>
    <property type="match status" value="2"/>
</dbReference>
<dbReference type="EMBL" id="MLKD01000011">
    <property type="protein sequence ID" value="OQE21712.1"/>
    <property type="molecule type" value="Genomic_DNA"/>
</dbReference>
<evidence type="ECO:0000256" key="1">
    <source>
        <dbReference type="PIRSR" id="PIRSR610347-1"/>
    </source>
</evidence>
<dbReference type="PANTHER" id="PTHR12415">
    <property type="entry name" value="TYROSYL-DNA PHOSPHODIESTERASE 1"/>
    <property type="match status" value="1"/>
</dbReference>
<evidence type="ECO:0008006" key="7">
    <source>
        <dbReference type="Google" id="ProtNLM"/>
    </source>
</evidence>
<gene>
    <name evidence="5" type="ORF">PENSTE_c011G03137</name>
</gene>
<dbReference type="Gene3D" id="3.30.870.10">
    <property type="entry name" value="Endonuclease Chain A"/>
    <property type="match status" value="2"/>
</dbReference>
<sequence>MASENSEDAMMAAAIKASLEEAHKQSTSSQNAPKSQSSKNRVVDLTHDSDNDSDVQVVFPKSNSVVGSDTDAEASDDDSDLKRAIALSMGNTSPDTVKSPNHSPKNQETEHQPPSAKTPVTQGIRGLDRKQMEQERLARLNKRKAPDSPMETEPERSSKTARTSPSPDLELVSSTQKSPKSSSAQVKGTSSGYQVVDIKYFSPTPDAKNGSNSTSRNAATQPAPRSGEGMQWPSGTVKKTRLSNSPRKPDDISLEEVLQPKNLELAVLSSFLWDMEWVLRKLDTRKTRILFVVHAQNEERPSYEAEAAMVPNLRFCFPSLDGQINIMHSKLMLLFHPGYLRIVVPTANLIQVDWGDHNLMENTVFMIDLPLKSKTTGVESSSGDNDDGSYTHFYSDLVNFLKASSYPQGIIDKVAKFDFSKTARYAFVHSIGGSHTGESWRKTGYTGLGRAVSSLGLRSQSPITVDFVTSSLGSLNDDLIRAIYLACKGDDGSTDYEFRNTKPSAKASSPLRGLCQEWKNRFRAYFPSSQTVNAVAQSAGRRPQDIGGTVCFSSKYWFGPKFPTQILRDCHSQRNVLMHNKIAFVKPSEPISLPDGSECRGWAYVGSANLSESAWGRLVKDRTTGEPKMNCRNWECGVLVPVTGTHQTGPSATSNSSGELDVDFFKDTVPVPMKIPGEKLGNGREPWFFMG</sequence>
<dbReference type="InterPro" id="IPR003903">
    <property type="entry name" value="UIM_dom"/>
</dbReference>
<evidence type="ECO:0000256" key="4">
    <source>
        <dbReference type="SAM" id="MobiDB-lite"/>
    </source>
</evidence>
<dbReference type="GO" id="GO:0017005">
    <property type="term" value="F:3'-tyrosyl-DNA phosphodiesterase activity"/>
    <property type="evidence" value="ECO:0007669"/>
    <property type="project" value="TreeGrafter"/>
</dbReference>
<keyword evidence="6" id="KW-1185">Reference proteome</keyword>
<feature type="binding site" evidence="2">
    <location>
        <position position="330"/>
    </location>
    <ligand>
        <name>substrate</name>
    </ligand>
</feature>
<comment type="caution">
    <text evidence="5">The sequence shown here is derived from an EMBL/GenBank/DDBJ whole genome shotgun (WGS) entry which is preliminary data.</text>
</comment>
<feature type="compositionally biased region" description="Polar residues" evidence="4">
    <location>
        <begin position="25"/>
        <end position="40"/>
    </location>
</feature>
<name>A0A1V6T5Y1_9EURO</name>
<dbReference type="Pfam" id="PF06087">
    <property type="entry name" value="Tyr-DNA_phospho"/>
    <property type="match status" value="1"/>
</dbReference>
<reference evidence="6" key="1">
    <citation type="journal article" date="2017" name="Nat. Microbiol.">
        <title>Global analysis of biosynthetic gene clusters reveals vast potential of secondary metabolite production in Penicillium species.</title>
        <authorList>
            <person name="Nielsen J.C."/>
            <person name="Grijseels S."/>
            <person name="Prigent S."/>
            <person name="Ji B."/>
            <person name="Dainat J."/>
            <person name="Nielsen K.F."/>
            <person name="Frisvad J.C."/>
            <person name="Workman M."/>
            <person name="Nielsen J."/>
        </authorList>
    </citation>
    <scope>NUCLEOTIDE SEQUENCE [LARGE SCALE GENOMIC DNA]</scope>
    <source>
        <strain evidence="6">IBT 24891</strain>
    </source>
</reference>
<feature type="compositionally biased region" description="Acidic residues" evidence="4">
    <location>
        <begin position="70"/>
        <end position="79"/>
    </location>
</feature>
<accession>A0A1V6T5Y1</accession>